<comment type="caution">
    <text evidence="3">The sequence shown here is derived from an EMBL/GenBank/DDBJ whole genome shotgun (WGS) entry which is preliminary data.</text>
</comment>
<feature type="domain" description="Acyltransferase 3" evidence="2">
    <location>
        <begin position="8"/>
        <end position="332"/>
    </location>
</feature>
<name>A0A4R0UR70_BIFLL</name>
<dbReference type="AlphaFoldDB" id="A0A4R0UR70"/>
<proteinExistence type="predicted"/>
<dbReference type="Proteomes" id="UP000294241">
    <property type="component" value="Unassembled WGS sequence"/>
</dbReference>
<accession>A0A4R0UR70</accession>
<dbReference type="EMBL" id="SHST01000015">
    <property type="protein sequence ID" value="TCF40381.1"/>
    <property type="molecule type" value="Genomic_DNA"/>
</dbReference>
<sequence length="377" mass="43050">MGGGKRNSSIELLRLLSMLMIVSFHLCVGNRYDWFLAQPPTPTKVAYQFLMGGGWVGNFIFFTISIWFLLDRQNTLKSSLKRIWILERELLFWSLALFAATLFLRKAGLYSGSVLKLAAHSVLPLTTSLWWYPTSYAMFLLLLPFLVTGMKALGERAHRSLALIALLMWGIAGLLPFTRNDLHGGSVLVFVYWFVLLSYYRWYMERISAATCWKLILAGLGIEVVYCLAFSLVFAMTGKGAGFQFFIFDNWKIPSMFIGFGLFELFARREFHSRCVNCLAGSAFGVYLVHYHPAVKTLWMNWLPLEKLYLSAHPLAAMTVCVLAIFACCLALDLVRQGLFAMTVDRNRGRWFELVWNKATERTKPMPVHTVPVHTEK</sequence>
<dbReference type="GO" id="GO:0016747">
    <property type="term" value="F:acyltransferase activity, transferring groups other than amino-acyl groups"/>
    <property type="evidence" value="ECO:0007669"/>
    <property type="project" value="InterPro"/>
</dbReference>
<evidence type="ECO:0000259" key="2">
    <source>
        <dbReference type="Pfam" id="PF01757"/>
    </source>
</evidence>
<evidence type="ECO:0000313" key="3">
    <source>
        <dbReference type="EMBL" id="TCF40381.1"/>
    </source>
</evidence>
<feature type="transmembrane region" description="Helical" evidence="1">
    <location>
        <begin position="184"/>
        <end position="203"/>
    </location>
</feature>
<organism evidence="3 4">
    <name type="scientific">Bifidobacterium longum subsp. longum</name>
    <dbReference type="NCBI Taxonomy" id="1679"/>
    <lineage>
        <taxon>Bacteria</taxon>
        <taxon>Bacillati</taxon>
        <taxon>Actinomycetota</taxon>
        <taxon>Actinomycetes</taxon>
        <taxon>Bifidobacteriales</taxon>
        <taxon>Bifidobacteriaceae</taxon>
        <taxon>Bifidobacterium</taxon>
    </lineage>
</organism>
<keyword evidence="1" id="KW-1133">Transmembrane helix</keyword>
<evidence type="ECO:0000256" key="1">
    <source>
        <dbReference type="SAM" id="Phobius"/>
    </source>
</evidence>
<feature type="transmembrane region" description="Helical" evidence="1">
    <location>
        <begin position="90"/>
        <end position="109"/>
    </location>
</feature>
<feature type="transmembrane region" description="Helical" evidence="1">
    <location>
        <begin position="129"/>
        <end position="148"/>
    </location>
</feature>
<feature type="transmembrane region" description="Helical" evidence="1">
    <location>
        <begin position="215"/>
        <end position="237"/>
    </location>
</feature>
<feature type="transmembrane region" description="Helical" evidence="1">
    <location>
        <begin position="12"/>
        <end position="32"/>
    </location>
</feature>
<evidence type="ECO:0000313" key="4">
    <source>
        <dbReference type="Proteomes" id="UP000294241"/>
    </source>
</evidence>
<feature type="transmembrane region" description="Helical" evidence="1">
    <location>
        <begin position="275"/>
        <end position="292"/>
    </location>
</feature>
<feature type="transmembrane region" description="Helical" evidence="1">
    <location>
        <begin position="52"/>
        <end position="70"/>
    </location>
</feature>
<feature type="transmembrane region" description="Helical" evidence="1">
    <location>
        <begin position="312"/>
        <end position="332"/>
    </location>
</feature>
<reference evidence="3 4" key="1">
    <citation type="journal article" date="2018" name="Sci. Rep.">
        <title>Genomic diversity and distribution of Bifidobacterium longum subsp. longum across the human lifespan.</title>
        <authorList>
            <person name="Odamaki T."/>
            <person name="Bottacini F."/>
            <person name="Kato K."/>
            <person name="Mitsuyama E."/>
            <person name="Yoshida K."/>
            <person name="Horigome A."/>
            <person name="Xiao J.Z."/>
            <person name="van Sinderen D."/>
        </authorList>
    </citation>
    <scope>NUCLEOTIDE SEQUENCE [LARGE SCALE GENOMIC DNA]</scope>
    <source>
        <strain evidence="3 4">MCC10100</strain>
    </source>
</reference>
<dbReference type="InterPro" id="IPR002656">
    <property type="entry name" value="Acyl_transf_3_dom"/>
</dbReference>
<feature type="transmembrane region" description="Helical" evidence="1">
    <location>
        <begin position="243"/>
        <end position="263"/>
    </location>
</feature>
<protein>
    <recommendedName>
        <fullName evidence="2">Acyltransferase 3 domain-containing protein</fullName>
    </recommendedName>
</protein>
<dbReference type="RefSeq" id="WP_049136443.1">
    <property type="nucleotide sequence ID" value="NZ_SHPW01000011.1"/>
</dbReference>
<keyword evidence="1" id="KW-0472">Membrane</keyword>
<dbReference type="Pfam" id="PF01757">
    <property type="entry name" value="Acyl_transf_3"/>
    <property type="match status" value="1"/>
</dbReference>
<keyword evidence="1" id="KW-0812">Transmembrane</keyword>
<gene>
    <name evidence="3" type="ORF">MCC10100_0413</name>
</gene>
<feature type="transmembrane region" description="Helical" evidence="1">
    <location>
        <begin position="160"/>
        <end position="178"/>
    </location>
</feature>